<dbReference type="InterPro" id="IPR005886">
    <property type="entry name" value="UDP_G4E"/>
</dbReference>
<evidence type="ECO:0000256" key="7">
    <source>
        <dbReference type="SAM" id="SignalP"/>
    </source>
</evidence>
<dbReference type="Proteomes" id="UP000664859">
    <property type="component" value="Unassembled WGS sequence"/>
</dbReference>
<dbReference type="InterPro" id="IPR036291">
    <property type="entry name" value="NAD(P)-bd_dom_sf"/>
</dbReference>
<evidence type="ECO:0000256" key="6">
    <source>
        <dbReference type="ARBA" id="ARBA00023235"/>
    </source>
</evidence>
<evidence type="ECO:0000313" key="10">
    <source>
        <dbReference type="Proteomes" id="UP000664859"/>
    </source>
</evidence>
<dbReference type="Gene3D" id="3.90.25.10">
    <property type="entry name" value="UDP-galactose 4-epimerase, domain 1"/>
    <property type="match status" value="1"/>
</dbReference>
<comment type="cofactor">
    <cofactor evidence="2">
        <name>NAD(+)</name>
        <dbReference type="ChEBI" id="CHEBI:57540"/>
    </cofactor>
</comment>
<dbReference type="GO" id="GO:0006012">
    <property type="term" value="P:galactose metabolic process"/>
    <property type="evidence" value="ECO:0007669"/>
    <property type="project" value="InterPro"/>
</dbReference>
<evidence type="ECO:0000256" key="2">
    <source>
        <dbReference type="ARBA" id="ARBA00001911"/>
    </source>
</evidence>
<dbReference type="NCBIfam" id="TIGR01179">
    <property type="entry name" value="galE"/>
    <property type="match status" value="1"/>
</dbReference>
<evidence type="ECO:0000256" key="1">
    <source>
        <dbReference type="ARBA" id="ARBA00000083"/>
    </source>
</evidence>
<evidence type="ECO:0000256" key="4">
    <source>
        <dbReference type="ARBA" id="ARBA00013189"/>
    </source>
</evidence>
<name>A0A835YLY8_9STRA</name>
<feature type="chain" id="PRO_5032745175" description="UDP-glucose 4-epimerase" evidence="7">
    <location>
        <begin position="24"/>
        <end position="419"/>
    </location>
</feature>
<dbReference type="PANTHER" id="PTHR43725">
    <property type="entry name" value="UDP-GLUCOSE 4-EPIMERASE"/>
    <property type="match status" value="1"/>
</dbReference>
<evidence type="ECO:0000259" key="8">
    <source>
        <dbReference type="Pfam" id="PF16363"/>
    </source>
</evidence>
<evidence type="ECO:0000256" key="3">
    <source>
        <dbReference type="ARBA" id="ARBA00004947"/>
    </source>
</evidence>
<dbReference type="SUPFAM" id="SSF51735">
    <property type="entry name" value="NAD(P)-binding Rossmann-fold domains"/>
    <property type="match status" value="1"/>
</dbReference>
<dbReference type="Pfam" id="PF16363">
    <property type="entry name" value="GDP_Man_Dehyd"/>
    <property type="match status" value="1"/>
</dbReference>
<dbReference type="AlphaFoldDB" id="A0A835YLY8"/>
<dbReference type="CDD" id="cd05247">
    <property type="entry name" value="UDP_G4E_1_SDR_e"/>
    <property type="match status" value="1"/>
</dbReference>
<comment type="catalytic activity">
    <reaction evidence="1">
        <text>UDP-alpha-D-glucose = UDP-alpha-D-galactose</text>
        <dbReference type="Rhea" id="RHEA:22168"/>
        <dbReference type="ChEBI" id="CHEBI:58885"/>
        <dbReference type="ChEBI" id="CHEBI:66914"/>
        <dbReference type="EC" id="5.1.3.2"/>
    </reaction>
</comment>
<proteinExistence type="predicted"/>
<protein>
    <recommendedName>
        <fullName evidence="4">UDP-glucose 4-epimerase</fullName>
        <ecNumber evidence="4">5.1.3.2</ecNumber>
    </recommendedName>
</protein>
<dbReference type="PANTHER" id="PTHR43725:SF47">
    <property type="entry name" value="UDP-GLUCOSE 4-EPIMERASE"/>
    <property type="match status" value="1"/>
</dbReference>
<keyword evidence="5" id="KW-0520">NAD</keyword>
<sequence length="419" mass="45758">MVKQITAWAALSALVTLSPCAQAFARVLVTGGAGYIGSHTCLELIKAGEEVVVVDNLINAVEESLERVIQLTGCNRKQLQFRKVDLLDRKGLRKVFEEFKFDSCIHFAGLKAVGESVAKPLMYYRNNIEGTLNLVEAMREHGCKKLVFSSSATVYGTPEKLPLDEKSRVGPGITNPYGRTKYMIEEILRDEQVADPTWEILILRYFNPIGAHESGRIGEDPDGIPNNLMPFVAQVAVGRREFLAVFGDDYSTPDGTGVRDYIHVCDLAEGHVAALNKLRKGGVGCEAVNLGTGKGYSVFEVVKAMEAASGKKIPYKVVPRRAGDVEAMYADPSFAKQYLTWSATRGLKEMCEDTWRWQSKNPHGYAPVEAADAGTGGQDIVEIDADGGEVNMASLRNSRIVKEAGKHQSGSSSVAHELK</sequence>
<dbReference type="EC" id="5.1.3.2" evidence="4"/>
<dbReference type="Gene3D" id="3.40.50.720">
    <property type="entry name" value="NAD(P)-binding Rossmann-like Domain"/>
    <property type="match status" value="1"/>
</dbReference>
<dbReference type="NCBIfam" id="NF007956">
    <property type="entry name" value="PRK10675.1"/>
    <property type="match status" value="1"/>
</dbReference>
<organism evidence="9 10">
    <name type="scientific">Tribonema minus</name>
    <dbReference type="NCBI Taxonomy" id="303371"/>
    <lineage>
        <taxon>Eukaryota</taxon>
        <taxon>Sar</taxon>
        <taxon>Stramenopiles</taxon>
        <taxon>Ochrophyta</taxon>
        <taxon>PX clade</taxon>
        <taxon>Xanthophyceae</taxon>
        <taxon>Tribonematales</taxon>
        <taxon>Tribonemataceae</taxon>
        <taxon>Tribonema</taxon>
    </lineage>
</organism>
<dbReference type="GO" id="GO:0005829">
    <property type="term" value="C:cytosol"/>
    <property type="evidence" value="ECO:0007669"/>
    <property type="project" value="TreeGrafter"/>
</dbReference>
<dbReference type="EMBL" id="JAFCMP010000542">
    <property type="protein sequence ID" value="KAG5176030.1"/>
    <property type="molecule type" value="Genomic_DNA"/>
</dbReference>
<gene>
    <name evidence="9" type="ORF">JKP88DRAFT_351275</name>
</gene>
<accession>A0A835YLY8</accession>
<feature type="signal peptide" evidence="7">
    <location>
        <begin position="1"/>
        <end position="23"/>
    </location>
</feature>
<keyword evidence="7" id="KW-0732">Signal</keyword>
<evidence type="ECO:0000256" key="5">
    <source>
        <dbReference type="ARBA" id="ARBA00023027"/>
    </source>
</evidence>
<dbReference type="OrthoDB" id="9402762at2759"/>
<dbReference type="InterPro" id="IPR016040">
    <property type="entry name" value="NAD(P)-bd_dom"/>
</dbReference>
<keyword evidence="10" id="KW-1185">Reference proteome</keyword>
<reference evidence="9" key="1">
    <citation type="submission" date="2021-02" db="EMBL/GenBank/DDBJ databases">
        <title>First Annotated Genome of the Yellow-green Alga Tribonema minus.</title>
        <authorList>
            <person name="Mahan K.M."/>
        </authorList>
    </citation>
    <scope>NUCLEOTIDE SEQUENCE</scope>
    <source>
        <strain evidence="9">UTEX B ZZ1240</strain>
    </source>
</reference>
<keyword evidence="6" id="KW-0413">Isomerase</keyword>
<feature type="domain" description="NAD(P)-binding" evidence="8">
    <location>
        <begin position="28"/>
        <end position="354"/>
    </location>
</feature>
<comment type="pathway">
    <text evidence="3">Carbohydrate metabolism; galactose metabolism.</text>
</comment>
<evidence type="ECO:0000313" key="9">
    <source>
        <dbReference type="EMBL" id="KAG5176030.1"/>
    </source>
</evidence>
<dbReference type="GO" id="GO:0003978">
    <property type="term" value="F:UDP-glucose 4-epimerase activity"/>
    <property type="evidence" value="ECO:0007669"/>
    <property type="project" value="UniProtKB-EC"/>
</dbReference>
<comment type="caution">
    <text evidence="9">The sequence shown here is derived from an EMBL/GenBank/DDBJ whole genome shotgun (WGS) entry which is preliminary data.</text>
</comment>